<evidence type="ECO:0000256" key="2">
    <source>
        <dbReference type="ARBA" id="ARBA00022517"/>
    </source>
</evidence>
<keyword evidence="7" id="KW-1185">Reference proteome</keyword>
<keyword evidence="2 5" id="KW-0690">Ribosome biogenesis</keyword>
<dbReference type="Proteomes" id="UP000321933">
    <property type="component" value="Unassembled WGS sequence"/>
</dbReference>
<dbReference type="GO" id="GO:0005829">
    <property type="term" value="C:cytosol"/>
    <property type="evidence" value="ECO:0007669"/>
    <property type="project" value="TreeGrafter"/>
</dbReference>
<dbReference type="InterPro" id="IPR023153">
    <property type="entry name" value="DarP_sf"/>
</dbReference>
<dbReference type="EMBL" id="VRYZ01000001">
    <property type="protein sequence ID" value="TXS94892.1"/>
    <property type="molecule type" value="Genomic_DNA"/>
</dbReference>
<keyword evidence="3 5" id="KW-0699">rRNA-binding</keyword>
<comment type="similarity">
    <text evidence="5">Belongs to the DarP family.</text>
</comment>
<proteinExistence type="inferred from homology"/>
<dbReference type="NCBIfam" id="NF003593">
    <property type="entry name" value="PRK05255.1-1"/>
    <property type="match status" value="1"/>
</dbReference>
<sequence length="172" mass="19955">MADDYEDFGDDAPSKSELKRRMTALQELGETLTRLSDRQLERIPLIDPQLIQAIAETKAINSNSARRRHMQFIGKLMRNIDPAPIEAALDSLYREQRESADRFHRLEQLRDEVLAQGLKGIEQVVTRWPQADRQHLRQLVLQHQRESARNQPPAASRKLFRYLRELEESSGG</sequence>
<dbReference type="GO" id="GO:0019843">
    <property type="term" value="F:rRNA binding"/>
    <property type="evidence" value="ECO:0007669"/>
    <property type="project" value="UniProtKB-UniRule"/>
</dbReference>
<dbReference type="RefSeq" id="WP_148062734.1">
    <property type="nucleotide sequence ID" value="NZ_VRYZ01000001.1"/>
</dbReference>
<dbReference type="CDD" id="cd16331">
    <property type="entry name" value="YjgA-like"/>
    <property type="match status" value="1"/>
</dbReference>
<keyword evidence="4 5" id="KW-0694">RNA-binding</keyword>
<name>A0A5C9A4I7_9GAMM</name>
<accession>A0A5C9A4I7</accession>
<evidence type="ECO:0000256" key="4">
    <source>
        <dbReference type="ARBA" id="ARBA00022884"/>
    </source>
</evidence>
<dbReference type="HAMAP" id="MF_00765">
    <property type="entry name" value="DarP"/>
    <property type="match status" value="1"/>
</dbReference>
<evidence type="ECO:0000256" key="3">
    <source>
        <dbReference type="ARBA" id="ARBA00022730"/>
    </source>
</evidence>
<evidence type="ECO:0000256" key="5">
    <source>
        <dbReference type="HAMAP-Rule" id="MF_00765"/>
    </source>
</evidence>
<dbReference type="Pfam" id="PF04751">
    <property type="entry name" value="DarP"/>
    <property type="match status" value="1"/>
</dbReference>
<keyword evidence="1 5" id="KW-0963">Cytoplasm</keyword>
<evidence type="ECO:0000256" key="1">
    <source>
        <dbReference type="ARBA" id="ARBA00022490"/>
    </source>
</evidence>
<evidence type="ECO:0000313" key="6">
    <source>
        <dbReference type="EMBL" id="TXS94892.1"/>
    </source>
</evidence>
<reference evidence="6 7" key="1">
    <citation type="submission" date="2019-08" db="EMBL/GenBank/DDBJ databases">
        <title>Parahaliea maris sp. nov., isolated from the surface seawater.</title>
        <authorList>
            <person name="Liu Y."/>
        </authorList>
    </citation>
    <scope>NUCLEOTIDE SEQUENCE [LARGE SCALE GENOMIC DNA]</scope>
    <source>
        <strain evidence="6 7">S2-26</strain>
    </source>
</reference>
<dbReference type="PANTHER" id="PTHR38101">
    <property type="entry name" value="UPF0307 PROTEIN YJGA"/>
    <property type="match status" value="1"/>
</dbReference>
<comment type="function">
    <text evidence="5">Member of a network of 50S ribosomal subunit biogenesis factors which assembles along the 30S-50S interface, preventing incorrect 23S rRNA structures from forming. Promotes peptidyl transferase center (PTC) maturation.</text>
</comment>
<dbReference type="OrthoDB" id="5293604at2"/>
<comment type="caution">
    <text evidence="6">The sequence shown here is derived from an EMBL/GenBank/DDBJ whole genome shotgun (WGS) entry which is preliminary data.</text>
</comment>
<dbReference type="PANTHER" id="PTHR38101:SF1">
    <property type="entry name" value="UPF0307 PROTEIN YJGA"/>
    <property type="match status" value="1"/>
</dbReference>
<dbReference type="Gene3D" id="1.10.60.30">
    <property type="entry name" value="PSPTO4464-like domains"/>
    <property type="match status" value="2"/>
</dbReference>
<gene>
    <name evidence="5" type="primary">darP</name>
    <name evidence="6" type="ORF">FVW59_03020</name>
</gene>
<dbReference type="PIRSF" id="PIRSF016183">
    <property type="entry name" value="UCP016183"/>
    <property type="match status" value="1"/>
</dbReference>
<dbReference type="InterPro" id="IPR006839">
    <property type="entry name" value="DarP"/>
</dbReference>
<dbReference type="AlphaFoldDB" id="A0A5C9A4I7"/>
<organism evidence="6 7">
    <name type="scientific">Parahaliea aestuarii</name>
    <dbReference type="NCBI Taxonomy" id="1852021"/>
    <lineage>
        <taxon>Bacteria</taxon>
        <taxon>Pseudomonadati</taxon>
        <taxon>Pseudomonadota</taxon>
        <taxon>Gammaproteobacteria</taxon>
        <taxon>Cellvibrionales</taxon>
        <taxon>Halieaceae</taxon>
        <taxon>Parahaliea</taxon>
    </lineage>
</organism>
<dbReference type="GO" id="GO:0043022">
    <property type="term" value="F:ribosome binding"/>
    <property type="evidence" value="ECO:0007669"/>
    <property type="project" value="UniProtKB-UniRule"/>
</dbReference>
<comment type="subcellular location">
    <subcellularLocation>
        <location evidence="5">Cytoplasm</location>
    </subcellularLocation>
    <text evidence="5">Associates with late stage pre-50S ribosomal subunits.</text>
</comment>
<dbReference type="SUPFAM" id="SSF158710">
    <property type="entry name" value="PSPTO4464-like"/>
    <property type="match status" value="1"/>
</dbReference>
<evidence type="ECO:0000313" key="7">
    <source>
        <dbReference type="Proteomes" id="UP000321933"/>
    </source>
</evidence>
<protein>
    <recommendedName>
        <fullName evidence="5">Dual-action ribosomal maturation protein DarP</fullName>
    </recommendedName>
    <alternativeName>
        <fullName evidence="5">Large ribosomal subunit assembly factor DarP</fullName>
    </alternativeName>
</protein>
<dbReference type="GO" id="GO:1902626">
    <property type="term" value="P:assembly of large subunit precursor of preribosome"/>
    <property type="evidence" value="ECO:0007669"/>
    <property type="project" value="UniProtKB-UniRule"/>
</dbReference>